<dbReference type="Gene3D" id="3.40.960.10">
    <property type="entry name" value="VSR Endonuclease"/>
    <property type="match status" value="1"/>
</dbReference>
<gene>
    <name evidence="2" type="ORF">ABIQ69_15235</name>
</gene>
<dbReference type="EMBL" id="CP158374">
    <property type="protein sequence ID" value="XBX81952.1"/>
    <property type="molecule type" value="Genomic_DNA"/>
</dbReference>
<dbReference type="RefSeq" id="WP_350347974.1">
    <property type="nucleotide sequence ID" value="NZ_CP158374.1"/>
</dbReference>
<proteinExistence type="predicted"/>
<feature type="domain" description="DUF559" evidence="1">
    <location>
        <begin position="233"/>
        <end position="281"/>
    </location>
</feature>
<evidence type="ECO:0000259" key="1">
    <source>
        <dbReference type="Pfam" id="PF04480"/>
    </source>
</evidence>
<dbReference type="InterPro" id="IPR007569">
    <property type="entry name" value="DUF559"/>
</dbReference>
<sequence length="310" mass="34164">MRPPTPLPAELSTRAFAVGEALRAGAKEGRLRGRDLARPFHGVRMPAQEPPTFLERCQAKLVTMRPGDVFSHATAAALHGIVLPRRVREAIVEEIDVAGFAPRAIPRGRGVRGHRLASGGTEVGLLAGLPIVSPEDAWCQLATLVTVRELVVAGDSLLRRHAPRSSLDALGRALRRHAGRRGHRALAAAFPLLRANTDSPQETLLRLDLRDAGLPEPRVNYAVTDASGRLIAIADLAYPEYRVMPEYDGDQHRTDDRQYARDIHRHDELAAEGWRAIRFTKRHRGAARVARIEEVRLALRERGWTGSIGT</sequence>
<dbReference type="AlphaFoldDB" id="A0AAU7W8C2"/>
<name>A0AAU7W8C2_9MICO</name>
<dbReference type="SUPFAM" id="SSF52980">
    <property type="entry name" value="Restriction endonuclease-like"/>
    <property type="match status" value="1"/>
</dbReference>
<evidence type="ECO:0000313" key="2">
    <source>
        <dbReference type="EMBL" id="XBX81952.1"/>
    </source>
</evidence>
<accession>A0AAU7W8C2</accession>
<dbReference type="Pfam" id="PF04480">
    <property type="entry name" value="DUF559"/>
    <property type="match status" value="1"/>
</dbReference>
<reference evidence="2" key="1">
    <citation type="submission" date="2024-05" db="EMBL/GenBank/DDBJ databases">
        <authorList>
            <person name="Yu L."/>
        </authorList>
    </citation>
    <scope>NUCLEOTIDE SEQUENCE</scope>
    <source>
        <strain evidence="2">G08B096</strain>
    </source>
</reference>
<organism evidence="2">
    <name type="scientific">Agromyces sp. G08B096</name>
    <dbReference type="NCBI Taxonomy" id="3156399"/>
    <lineage>
        <taxon>Bacteria</taxon>
        <taxon>Bacillati</taxon>
        <taxon>Actinomycetota</taxon>
        <taxon>Actinomycetes</taxon>
        <taxon>Micrococcales</taxon>
        <taxon>Microbacteriaceae</taxon>
        <taxon>Agromyces</taxon>
    </lineage>
</organism>
<dbReference type="InterPro" id="IPR011335">
    <property type="entry name" value="Restrct_endonuc-II-like"/>
</dbReference>
<protein>
    <submittedName>
        <fullName evidence="2">DUF559 domain-containing protein</fullName>
    </submittedName>
</protein>